<sequence length="555" mass="63046">MEKFFKRKASTSESRSAPSIPSEIDLNDLPSDPADRKKISEDHHVGKCGSDAFVTEGFNSWNKTERLSLHVGDVNSFHNRALKKSEDLMRQNRSIAVAFQKQSEIEKNEHRIRLNASIKAIRFLLKNALPFRGHDESEMSISKGMFLETLSLIGDCNEDVGKVILKNAPKNNQMVSPSIQKDIASCFANQILKSICEEIGDDVFALLVDESSDVSKKEQMAVVLRYIDARGIVKERFFGIVHVTGTSSSILKSAIDTLFAKHGLSLKQVRGQGYDGASNMRGEFNGLKALILNDNSSAYYIHCFAHQLQLVVVEVAKKHDGVENFFNMLSMVINVVNASCKRKDMLRQSYKDRVQEAIVLQYVEEDGDNGFSRTQATEVTDLLSRALQKKDQDILEAVSLVRGTKQLLQHFRETGFEPLLKKMYSFCEANGIKSLDMADRYSKNGRQRTNITNRHYYEFDIFNTVVDMQLQEFGDRFSEVSTELLKNIAALSPCDSFSQFNVSDLLKLSELYPYDFSRMERIALEKQLNMYYVIVRQDERFADLSDISELARLMV</sequence>
<protein>
    <submittedName>
        <fullName evidence="1">Uncharacterized protein</fullName>
    </submittedName>
</protein>
<evidence type="ECO:0000313" key="2">
    <source>
        <dbReference type="Proteomes" id="UP001055879"/>
    </source>
</evidence>
<reference evidence="1 2" key="2">
    <citation type="journal article" date="2022" name="Mol. Ecol. Resour.">
        <title>The genomes of chicory, endive, great burdock and yacon provide insights into Asteraceae paleo-polyploidization history and plant inulin production.</title>
        <authorList>
            <person name="Fan W."/>
            <person name="Wang S."/>
            <person name="Wang H."/>
            <person name="Wang A."/>
            <person name="Jiang F."/>
            <person name="Liu H."/>
            <person name="Zhao H."/>
            <person name="Xu D."/>
            <person name="Zhang Y."/>
        </authorList>
    </citation>
    <scope>NUCLEOTIDE SEQUENCE [LARGE SCALE GENOMIC DNA]</scope>
    <source>
        <strain evidence="2">cv. Niubang</strain>
    </source>
</reference>
<dbReference type="Proteomes" id="UP001055879">
    <property type="component" value="Linkage Group LG11"/>
</dbReference>
<dbReference type="EMBL" id="CM042057">
    <property type="protein sequence ID" value="KAI3692292.1"/>
    <property type="molecule type" value="Genomic_DNA"/>
</dbReference>
<gene>
    <name evidence="1" type="ORF">L6452_32106</name>
</gene>
<reference evidence="2" key="1">
    <citation type="journal article" date="2022" name="Mol. Ecol. Resour.">
        <title>The genomes of chicory, endive, great burdock and yacon provide insights into Asteraceae palaeo-polyploidization history and plant inulin production.</title>
        <authorList>
            <person name="Fan W."/>
            <person name="Wang S."/>
            <person name="Wang H."/>
            <person name="Wang A."/>
            <person name="Jiang F."/>
            <person name="Liu H."/>
            <person name="Zhao H."/>
            <person name="Xu D."/>
            <person name="Zhang Y."/>
        </authorList>
    </citation>
    <scope>NUCLEOTIDE SEQUENCE [LARGE SCALE GENOMIC DNA]</scope>
    <source>
        <strain evidence="2">cv. Niubang</strain>
    </source>
</reference>
<comment type="caution">
    <text evidence="1">The sequence shown here is derived from an EMBL/GenBank/DDBJ whole genome shotgun (WGS) entry which is preliminary data.</text>
</comment>
<proteinExistence type="predicted"/>
<evidence type="ECO:0000313" key="1">
    <source>
        <dbReference type="EMBL" id="KAI3692292.1"/>
    </source>
</evidence>
<organism evidence="1 2">
    <name type="scientific">Arctium lappa</name>
    <name type="common">Greater burdock</name>
    <name type="synonym">Lappa major</name>
    <dbReference type="NCBI Taxonomy" id="4217"/>
    <lineage>
        <taxon>Eukaryota</taxon>
        <taxon>Viridiplantae</taxon>
        <taxon>Streptophyta</taxon>
        <taxon>Embryophyta</taxon>
        <taxon>Tracheophyta</taxon>
        <taxon>Spermatophyta</taxon>
        <taxon>Magnoliopsida</taxon>
        <taxon>eudicotyledons</taxon>
        <taxon>Gunneridae</taxon>
        <taxon>Pentapetalae</taxon>
        <taxon>asterids</taxon>
        <taxon>campanulids</taxon>
        <taxon>Asterales</taxon>
        <taxon>Asteraceae</taxon>
        <taxon>Carduoideae</taxon>
        <taxon>Cardueae</taxon>
        <taxon>Arctiinae</taxon>
        <taxon>Arctium</taxon>
    </lineage>
</organism>
<name>A0ACB8Z416_ARCLA</name>
<keyword evidence="2" id="KW-1185">Reference proteome</keyword>
<accession>A0ACB8Z416</accession>